<dbReference type="EMBL" id="JAARRM010000002">
    <property type="protein sequence ID" value="MBC1521257.1"/>
    <property type="molecule type" value="Genomic_DNA"/>
</dbReference>
<gene>
    <name evidence="1" type="ORF">HB912_06330</name>
</gene>
<comment type="caution">
    <text evidence="1">The sequence shown here is derived from an EMBL/GenBank/DDBJ whole genome shotgun (WGS) entry which is preliminary data.</text>
</comment>
<evidence type="ECO:0000313" key="1">
    <source>
        <dbReference type="EMBL" id="MBC1521257.1"/>
    </source>
</evidence>
<accession>A0A841ZP00</accession>
<dbReference type="Proteomes" id="UP000559885">
    <property type="component" value="Unassembled WGS sequence"/>
</dbReference>
<sequence length="200" mass="23299">MKTKIFNFADLPSFQSHVSICYLAPGESISVNKNFFLVDDGALYTFSERYGHVFYMEDDILCQEKACYTAMTNVTVWEVAQEFLQELGSEGQTIRALLLEGLCKEARWAEHLLEPRNSSWKLKAVIIQFLAGIKLPWPYMINVKLMELNVDETDQAILDECQMLSRKKILRFNGHQTNLRINPIHFVHFVRTEIEYFSYV</sequence>
<protein>
    <submittedName>
        <fullName evidence="1">Uncharacterized protein</fullName>
    </submittedName>
</protein>
<reference evidence="1 2" key="1">
    <citation type="submission" date="2020-03" db="EMBL/GenBank/DDBJ databases">
        <title>Soil Listeria distribution.</title>
        <authorList>
            <person name="Liao J."/>
            <person name="Wiedmann M."/>
        </authorList>
    </citation>
    <scope>NUCLEOTIDE SEQUENCE [LARGE SCALE GENOMIC DNA]</scope>
    <source>
        <strain evidence="1 2">FSL L7-1507</strain>
    </source>
</reference>
<organism evidence="1 2">
    <name type="scientific">Listeria aquatica</name>
    <dbReference type="NCBI Taxonomy" id="1494960"/>
    <lineage>
        <taxon>Bacteria</taxon>
        <taxon>Bacillati</taxon>
        <taxon>Bacillota</taxon>
        <taxon>Bacilli</taxon>
        <taxon>Bacillales</taxon>
        <taxon>Listeriaceae</taxon>
        <taxon>Listeria</taxon>
    </lineage>
</organism>
<dbReference type="RefSeq" id="WP_185373068.1">
    <property type="nucleotide sequence ID" value="NZ_JAARRM010000002.1"/>
</dbReference>
<evidence type="ECO:0000313" key="2">
    <source>
        <dbReference type="Proteomes" id="UP000559885"/>
    </source>
</evidence>
<proteinExistence type="predicted"/>
<dbReference type="AlphaFoldDB" id="A0A841ZP00"/>
<name>A0A841ZP00_9LIST</name>